<evidence type="ECO:0000256" key="1">
    <source>
        <dbReference type="ARBA" id="ARBA00022598"/>
    </source>
</evidence>
<sequence>MYKILANTIFLGKDVHFLPECHSTNDIAMDLVKNGKAIEGTIVVTDHQTRGKGQRGNSWESGQGQNITFSLVLQPKFLDVTEQFLLNIAVSCAIVKVLKEYVLDIKVKWPNDIVAPGMGKIGGVLIENSIGSRGWEAAIVGIGLNVNQSDFAVSTAQSLKTLTGTEFNREELLKLLVAQLEQEYIQLKRGNVTSLWRYYLSHLFLKDEWAQYSVGEQLVEGKIIGVSATGQLQLEDRFGVVNSFGLKEIKFLNK</sequence>
<dbReference type="CDD" id="cd16442">
    <property type="entry name" value="BPL"/>
    <property type="match status" value="1"/>
</dbReference>
<dbReference type="Pfam" id="PF03099">
    <property type="entry name" value="BPL_LplA_LipB"/>
    <property type="match status" value="1"/>
</dbReference>
<dbReference type="GO" id="GO:0005737">
    <property type="term" value="C:cytoplasm"/>
    <property type="evidence" value="ECO:0007669"/>
    <property type="project" value="TreeGrafter"/>
</dbReference>
<keyword evidence="1 3" id="KW-0436">Ligase</keyword>
<dbReference type="STRING" id="1727163.AO498_14815"/>
<organism evidence="3 4">
    <name type="scientific">Algoriphagus sanaruensis</name>
    <dbReference type="NCBI Taxonomy" id="1727163"/>
    <lineage>
        <taxon>Bacteria</taxon>
        <taxon>Pseudomonadati</taxon>
        <taxon>Bacteroidota</taxon>
        <taxon>Cytophagia</taxon>
        <taxon>Cytophagales</taxon>
        <taxon>Cyclobacteriaceae</taxon>
        <taxon>Algoriphagus</taxon>
    </lineage>
</organism>
<reference evidence="3 4" key="2">
    <citation type="journal article" date="2016" name="Genome Announc.">
        <title>Complete Genome Sequence of Algoriphagus sp. Strain M8-2, Isolated from a Brackish Lake.</title>
        <authorList>
            <person name="Muraguchi Y."/>
            <person name="Kushimoto K."/>
            <person name="Ohtsubo Y."/>
            <person name="Suzuki T."/>
            <person name="Dohra H."/>
            <person name="Kimbara K."/>
            <person name="Shintani M."/>
        </authorList>
    </citation>
    <scope>NUCLEOTIDE SEQUENCE [LARGE SCALE GENOMIC DNA]</scope>
    <source>
        <strain evidence="3 4">M8-2</strain>
    </source>
</reference>
<dbReference type="KEGG" id="alm:AO498_14815"/>
<keyword evidence="4" id="KW-1185">Reference proteome</keyword>
<dbReference type="OrthoDB" id="9807064at2"/>
<name>A0A142ERG7_9BACT</name>
<dbReference type="AlphaFoldDB" id="A0A142ERG7"/>
<protein>
    <submittedName>
        <fullName evidence="3">Biotin--acetyl-CoA-carboxylase ligase</fullName>
    </submittedName>
</protein>
<dbReference type="Proteomes" id="UP000073816">
    <property type="component" value="Chromosome"/>
</dbReference>
<dbReference type="Gene3D" id="3.30.930.10">
    <property type="entry name" value="Bira Bifunctional Protein, Domain 2"/>
    <property type="match status" value="1"/>
</dbReference>
<proteinExistence type="predicted"/>
<reference evidence="4" key="1">
    <citation type="submission" date="2015-09" db="EMBL/GenBank/DDBJ databases">
        <title>Complete sequence of Algoriphagus sp. M8-2.</title>
        <authorList>
            <person name="Shintani M."/>
        </authorList>
    </citation>
    <scope>NUCLEOTIDE SEQUENCE [LARGE SCALE GENOMIC DNA]</scope>
    <source>
        <strain evidence="4">M8-2</strain>
    </source>
</reference>
<dbReference type="GO" id="GO:0004077">
    <property type="term" value="F:biotin--[biotin carboxyl-carrier protein] ligase activity"/>
    <property type="evidence" value="ECO:0007669"/>
    <property type="project" value="InterPro"/>
</dbReference>
<dbReference type="PANTHER" id="PTHR12835">
    <property type="entry name" value="BIOTIN PROTEIN LIGASE"/>
    <property type="match status" value="1"/>
</dbReference>
<dbReference type="NCBIfam" id="TIGR00121">
    <property type="entry name" value="birA_ligase"/>
    <property type="match status" value="1"/>
</dbReference>
<dbReference type="InterPro" id="IPR004408">
    <property type="entry name" value="Biotin_CoA_COase_ligase"/>
</dbReference>
<dbReference type="PROSITE" id="PS51733">
    <property type="entry name" value="BPL_LPL_CATALYTIC"/>
    <property type="match status" value="1"/>
</dbReference>
<dbReference type="PANTHER" id="PTHR12835:SF5">
    <property type="entry name" value="BIOTIN--PROTEIN LIGASE"/>
    <property type="match status" value="1"/>
</dbReference>
<dbReference type="EMBL" id="CP012836">
    <property type="protein sequence ID" value="AMQ57722.1"/>
    <property type="molecule type" value="Genomic_DNA"/>
</dbReference>
<evidence type="ECO:0000313" key="4">
    <source>
        <dbReference type="Proteomes" id="UP000073816"/>
    </source>
</evidence>
<evidence type="ECO:0000313" key="3">
    <source>
        <dbReference type="EMBL" id="AMQ57722.1"/>
    </source>
</evidence>
<dbReference type="RefSeq" id="WP_067549381.1">
    <property type="nucleotide sequence ID" value="NZ_CP012836.1"/>
</dbReference>
<dbReference type="PATRIC" id="fig|1727163.4.peg.3110"/>
<gene>
    <name evidence="3" type="ORF">AO498_14815</name>
</gene>
<evidence type="ECO:0000259" key="2">
    <source>
        <dbReference type="PROSITE" id="PS51733"/>
    </source>
</evidence>
<accession>A0A142ERG7</accession>
<dbReference type="SUPFAM" id="SSF55681">
    <property type="entry name" value="Class II aaRS and biotin synthetases"/>
    <property type="match status" value="1"/>
</dbReference>
<dbReference type="InterPro" id="IPR004143">
    <property type="entry name" value="BPL_LPL_catalytic"/>
</dbReference>
<feature type="domain" description="BPL/LPL catalytic" evidence="2">
    <location>
        <begin position="16"/>
        <end position="188"/>
    </location>
</feature>
<dbReference type="InterPro" id="IPR045864">
    <property type="entry name" value="aa-tRNA-synth_II/BPL/LPL"/>
</dbReference>